<dbReference type="GO" id="GO:0004640">
    <property type="term" value="F:phosphoribosylanthranilate isomerase activity"/>
    <property type="evidence" value="ECO:0007669"/>
    <property type="project" value="UniProtKB-UniRule"/>
</dbReference>
<protein>
    <recommendedName>
        <fullName evidence="4 9">N-(5'-phosphoribosyl)anthranilate isomerase</fullName>
        <shortName evidence="9">PRAI</shortName>
        <ecNumber evidence="3 9">5.3.1.24</ecNumber>
    </recommendedName>
</protein>
<dbReference type="RefSeq" id="WP_183855664.1">
    <property type="nucleotide sequence ID" value="NZ_JACHOO010000004.1"/>
</dbReference>
<dbReference type="Proteomes" id="UP000523821">
    <property type="component" value="Unassembled WGS sequence"/>
</dbReference>
<organism evidence="12 13">
    <name type="scientific">Prosthecomicrobium pneumaticum</name>
    <dbReference type="NCBI Taxonomy" id="81895"/>
    <lineage>
        <taxon>Bacteria</taxon>
        <taxon>Pseudomonadati</taxon>
        <taxon>Pseudomonadota</taxon>
        <taxon>Alphaproteobacteria</taxon>
        <taxon>Hyphomicrobiales</taxon>
        <taxon>Kaistiaceae</taxon>
        <taxon>Prosthecomicrobium</taxon>
    </lineage>
</organism>
<evidence type="ECO:0000256" key="4">
    <source>
        <dbReference type="ARBA" id="ARBA00022272"/>
    </source>
</evidence>
<evidence type="ECO:0000313" key="13">
    <source>
        <dbReference type="Proteomes" id="UP000523821"/>
    </source>
</evidence>
<dbReference type="GO" id="GO:0000162">
    <property type="term" value="P:L-tryptophan biosynthetic process"/>
    <property type="evidence" value="ECO:0007669"/>
    <property type="project" value="UniProtKB-UniRule"/>
</dbReference>
<evidence type="ECO:0000259" key="11">
    <source>
        <dbReference type="Pfam" id="PF00697"/>
    </source>
</evidence>
<feature type="domain" description="N-(5'phosphoribosyl) anthranilate isomerase (PRAI)" evidence="11">
    <location>
        <begin position="35"/>
        <end position="212"/>
    </location>
</feature>
<feature type="region of interest" description="Disordered" evidence="10">
    <location>
        <begin position="215"/>
        <end position="237"/>
    </location>
</feature>
<sequence length="237" mass="24459">MLTQVYEVTDPATARAIAAIGVDHIGAKVGDGSRPRELTVAAARAVMAAVGPRARFCALFMSADVDAIAAHIAALLPPIVHLGAAPEAIGPDDMRALKARFPGLALMRSLPVGDEASVALAVAFAPFADFLMLDSVRPGDGKIGALGVTHDWALSRRIVEAVRCPVLLAGGLGPDNVAAAIRAVRPAGVDSKTRTDIDGGHAKDLDKVRRYHEAAKREGARVAASGEQTADAGTKPI</sequence>
<dbReference type="Gene3D" id="3.20.20.70">
    <property type="entry name" value="Aldolase class I"/>
    <property type="match status" value="1"/>
</dbReference>
<comment type="similarity">
    <text evidence="9">Belongs to the TrpF family.</text>
</comment>
<comment type="pathway">
    <text evidence="2 9">Amino-acid biosynthesis; L-tryptophan biosynthesis; L-tryptophan from chorismate: step 3/5.</text>
</comment>
<keyword evidence="8 9" id="KW-0413">Isomerase</keyword>
<keyword evidence="5 9" id="KW-0028">Amino-acid biosynthesis</keyword>
<dbReference type="PANTHER" id="PTHR42894:SF1">
    <property type="entry name" value="N-(5'-PHOSPHORIBOSYL)ANTHRANILATE ISOMERASE"/>
    <property type="match status" value="1"/>
</dbReference>
<keyword evidence="7 9" id="KW-0057">Aromatic amino acid biosynthesis</keyword>
<dbReference type="SUPFAM" id="SSF51366">
    <property type="entry name" value="Ribulose-phoshate binding barrel"/>
    <property type="match status" value="1"/>
</dbReference>
<evidence type="ECO:0000256" key="9">
    <source>
        <dbReference type="HAMAP-Rule" id="MF_00135"/>
    </source>
</evidence>
<keyword evidence="6 9" id="KW-0822">Tryptophan biosynthesis</keyword>
<evidence type="ECO:0000313" key="12">
    <source>
        <dbReference type="EMBL" id="MBB5753134.1"/>
    </source>
</evidence>
<name>A0A7W9FM13_9HYPH</name>
<comment type="caution">
    <text evidence="12">The sequence shown here is derived from an EMBL/GenBank/DDBJ whole genome shotgun (WGS) entry which is preliminary data.</text>
</comment>
<evidence type="ECO:0000256" key="6">
    <source>
        <dbReference type="ARBA" id="ARBA00022822"/>
    </source>
</evidence>
<dbReference type="InterPro" id="IPR011060">
    <property type="entry name" value="RibuloseP-bd_barrel"/>
</dbReference>
<dbReference type="CDD" id="cd00405">
    <property type="entry name" value="PRAI"/>
    <property type="match status" value="1"/>
</dbReference>
<gene>
    <name evidence="9" type="primary">trpF</name>
    <name evidence="12" type="ORF">GGQ63_002200</name>
</gene>
<evidence type="ECO:0000256" key="2">
    <source>
        <dbReference type="ARBA" id="ARBA00004664"/>
    </source>
</evidence>
<keyword evidence="13" id="KW-1185">Reference proteome</keyword>
<proteinExistence type="inferred from homology"/>
<dbReference type="Pfam" id="PF00697">
    <property type="entry name" value="PRAI"/>
    <property type="match status" value="1"/>
</dbReference>
<comment type="catalytic activity">
    <reaction evidence="1 9">
        <text>N-(5-phospho-beta-D-ribosyl)anthranilate = 1-(2-carboxyphenylamino)-1-deoxy-D-ribulose 5-phosphate</text>
        <dbReference type="Rhea" id="RHEA:21540"/>
        <dbReference type="ChEBI" id="CHEBI:18277"/>
        <dbReference type="ChEBI" id="CHEBI:58613"/>
        <dbReference type="EC" id="5.3.1.24"/>
    </reaction>
</comment>
<evidence type="ECO:0000256" key="8">
    <source>
        <dbReference type="ARBA" id="ARBA00023235"/>
    </source>
</evidence>
<reference evidence="12 13" key="1">
    <citation type="submission" date="2020-08" db="EMBL/GenBank/DDBJ databases">
        <title>Genomic Encyclopedia of Type Strains, Phase IV (KMG-IV): sequencing the most valuable type-strain genomes for metagenomic binning, comparative biology and taxonomic classification.</title>
        <authorList>
            <person name="Goeker M."/>
        </authorList>
    </citation>
    <scope>NUCLEOTIDE SEQUENCE [LARGE SCALE GENOMIC DNA]</scope>
    <source>
        <strain evidence="12 13">DSM 16268</strain>
    </source>
</reference>
<evidence type="ECO:0000256" key="5">
    <source>
        <dbReference type="ARBA" id="ARBA00022605"/>
    </source>
</evidence>
<accession>A0A7W9FM13</accession>
<dbReference type="EMBL" id="JACHOO010000004">
    <property type="protein sequence ID" value="MBB5753134.1"/>
    <property type="molecule type" value="Genomic_DNA"/>
</dbReference>
<dbReference type="HAMAP" id="MF_00135">
    <property type="entry name" value="PRAI"/>
    <property type="match status" value="1"/>
</dbReference>
<evidence type="ECO:0000256" key="3">
    <source>
        <dbReference type="ARBA" id="ARBA00012572"/>
    </source>
</evidence>
<dbReference type="InterPro" id="IPR044643">
    <property type="entry name" value="TrpF_fam"/>
</dbReference>
<evidence type="ECO:0000256" key="7">
    <source>
        <dbReference type="ARBA" id="ARBA00023141"/>
    </source>
</evidence>
<dbReference type="AlphaFoldDB" id="A0A7W9FM13"/>
<evidence type="ECO:0000256" key="1">
    <source>
        <dbReference type="ARBA" id="ARBA00001164"/>
    </source>
</evidence>
<dbReference type="PANTHER" id="PTHR42894">
    <property type="entry name" value="N-(5'-PHOSPHORIBOSYL)ANTHRANILATE ISOMERASE"/>
    <property type="match status" value="1"/>
</dbReference>
<dbReference type="EC" id="5.3.1.24" evidence="3 9"/>
<dbReference type="InterPro" id="IPR013785">
    <property type="entry name" value="Aldolase_TIM"/>
</dbReference>
<evidence type="ECO:0000256" key="10">
    <source>
        <dbReference type="SAM" id="MobiDB-lite"/>
    </source>
</evidence>
<dbReference type="InterPro" id="IPR001240">
    <property type="entry name" value="PRAI_dom"/>
</dbReference>
<dbReference type="UniPathway" id="UPA00035">
    <property type="reaction ID" value="UER00042"/>
</dbReference>